<reference evidence="8" key="1">
    <citation type="submission" date="2017-04" db="EMBL/GenBank/DDBJ databases">
        <authorList>
            <person name="Varghese N."/>
            <person name="Submissions S."/>
        </authorList>
    </citation>
    <scope>NUCLEOTIDE SEQUENCE [LARGE SCALE GENOMIC DNA]</scope>
    <source>
        <strain evidence="8">USBA 82</strain>
    </source>
</reference>
<dbReference type="RefSeq" id="WP_085543355.1">
    <property type="nucleotide sequence ID" value="NZ_FXBB01000001.1"/>
</dbReference>
<evidence type="ECO:0000313" key="8">
    <source>
        <dbReference type="Proteomes" id="UP000193355"/>
    </source>
</evidence>
<feature type="signal peptide" evidence="5">
    <location>
        <begin position="1"/>
        <end position="23"/>
    </location>
</feature>
<evidence type="ECO:0000256" key="1">
    <source>
        <dbReference type="ARBA" id="ARBA00004196"/>
    </source>
</evidence>
<evidence type="ECO:0000256" key="3">
    <source>
        <dbReference type="ARBA" id="ARBA00022729"/>
    </source>
</evidence>
<dbReference type="Proteomes" id="UP000193355">
    <property type="component" value="Unassembled WGS sequence"/>
</dbReference>
<feature type="chain" id="PRO_5013298947" evidence="5">
    <location>
        <begin position="24"/>
        <end position="249"/>
    </location>
</feature>
<evidence type="ECO:0000259" key="6">
    <source>
        <dbReference type="SMART" id="SM00062"/>
    </source>
</evidence>
<dbReference type="AlphaFoldDB" id="A0A1X7I2X8"/>
<dbReference type="SMART" id="SM00062">
    <property type="entry name" value="PBPb"/>
    <property type="match status" value="1"/>
</dbReference>
<name>A0A1X7I2X8_9BACT</name>
<gene>
    <name evidence="7" type="ORF">SAMN06275492_10153</name>
</gene>
<dbReference type="PANTHER" id="PTHR35936:SF19">
    <property type="entry name" value="AMINO-ACID-BINDING PROTEIN YXEM-RELATED"/>
    <property type="match status" value="1"/>
</dbReference>
<dbReference type="Pfam" id="PF00497">
    <property type="entry name" value="SBP_bac_3"/>
    <property type="match status" value="1"/>
</dbReference>
<comment type="subcellular location">
    <subcellularLocation>
        <location evidence="1">Cell envelope</location>
    </subcellularLocation>
</comment>
<dbReference type="PANTHER" id="PTHR35936">
    <property type="entry name" value="MEMBRANE-BOUND LYTIC MUREIN TRANSGLYCOSYLASE F"/>
    <property type="match status" value="1"/>
</dbReference>
<keyword evidence="3 5" id="KW-0732">Signal</keyword>
<dbReference type="InterPro" id="IPR001638">
    <property type="entry name" value="Solute-binding_3/MltF_N"/>
</dbReference>
<evidence type="ECO:0000256" key="4">
    <source>
        <dbReference type="RuleBase" id="RU003744"/>
    </source>
</evidence>
<evidence type="ECO:0000256" key="2">
    <source>
        <dbReference type="ARBA" id="ARBA00010333"/>
    </source>
</evidence>
<dbReference type="STRING" id="561720.SAMN06275492_10153"/>
<dbReference type="SUPFAM" id="SSF53850">
    <property type="entry name" value="Periplasmic binding protein-like II"/>
    <property type="match status" value="1"/>
</dbReference>
<dbReference type="OrthoDB" id="115856at2"/>
<comment type="similarity">
    <text evidence="2 4">Belongs to the bacterial solute-binding protein 3 family.</text>
</comment>
<dbReference type="PROSITE" id="PS01039">
    <property type="entry name" value="SBP_BACTERIAL_3"/>
    <property type="match status" value="1"/>
</dbReference>
<dbReference type="GO" id="GO:0030313">
    <property type="term" value="C:cell envelope"/>
    <property type="evidence" value="ECO:0007669"/>
    <property type="project" value="UniProtKB-SubCell"/>
</dbReference>
<dbReference type="EMBL" id="FXBB01000001">
    <property type="protein sequence ID" value="SMG08747.1"/>
    <property type="molecule type" value="Genomic_DNA"/>
</dbReference>
<dbReference type="InterPro" id="IPR018313">
    <property type="entry name" value="SBP_3_CS"/>
</dbReference>
<evidence type="ECO:0000313" key="7">
    <source>
        <dbReference type="EMBL" id="SMG08747.1"/>
    </source>
</evidence>
<feature type="domain" description="Solute-binding protein family 3/N-terminal" evidence="6">
    <location>
        <begin position="35"/>
        <end position="249"/>
    </location>
</feature>
<sequence>MRKIFSVFIVLSVLFFAGAESWASPTLDRIRERGVLIGATTDFDTAPFIISDGDEAKGFDVDLIHAIAKKLGVDAKVIRIPWDGGITNAWTDGYDWSLFDIAASTITITDARGQKCLFSEPYFVTGQVLLTRGSADGLKTHSDAKGTTLGILQGSTAGAGAESIGAIPLPFEKYDQILEAVLAGIIGGAVMDGPVAEDYARQNPSLKVVDGFLTKEEFGVAMPSGDDEMADLVNQVISERAESLKAKWF</sequence>
<accession>A0A1X7I2X8</accession>
<keyword evidence="8" id="KW-1185">Reference proteome</keyword>
<proteinExistence type="inferred from homology"/>
<evidence type="ECO:0000256" key="5">
    <source>
        <dbReference type="SAM" id="SignalP"/>
    </source>
</evidence>
<dbReference type="Gene3D" id="3.40.190.10">
    <property type="entry name" value="Periplasmic binding protein-like II"/>
    <property type="match status" value="2"/>
</dbReference>
<organism evidence="7 8">
    <name type="scientific">Dethiosulfovibrio salsuginis</name>
    <dbReference type="NCBI Taxonomy" id="561720"/>
    <lineage>
        <taxon>Bacteria</taxon>
        <taxon>Thermotogati</taxon>
        <taxon>Synergistota</taxon>
        <taxon>Synergistia</taxon>
        <taxon>Synergistales</taxon>
        <taxon>Dethiosulfovibrionaceae</taxon>
        <taxon>Dethiosulfovibrio</taxon>
    </lineage>
</organism>
<protein>
    <submittedName>
        <fullName evidence="7">Amino acid ABC transporter substrate-binding protein, PAAT family</fullName>
    </submittedName>
</protein>